<feature type="region of interest" description="Disordered" evidence="1">
    <location>
        <begin position="39"/>
        <end position="70"/>
    </location>
</feature>
<evidence type="ECO:0000313" key="2">
    <source>
        <dbReference type="EMBL" id="SEG45380.1"/>
    </source>
</evidence>
<dbReference type="Proteomes" id="UP000236723">
    <property type="component" value="Unassembled WGS sequence"/>
</dbReference>
<dbReference type="RefSeq" id="WP_103938273.1">
    <property type="nucleotide sequence ID" value="NZ_FNVO01000005.1"/>
</dbReference>
<feature type="compositionally biased region" description="Basic residues" evidence="1">
    <location>
        <begin position="50"/>
        <end position="70"/>
    </location>
</feature>
<dbReference type="AlphaFoldDB" id="A0A1H6AAQ4"/>
<protein>
    <submittedName>
        <fullName evidence="2">Uncharacterized protein</fullName>
    </submittedName>
</protein>
<name>A0A1H6AAQ4_9ACTN</name>
<proteinExistence type="predicted"/>
<reference evidence="3" key="1">
    <citation type="submission" date="2016-10" db="EMBL/GenBank/DDBJ databases">
        <authorList>
            <person name="Varghese N."/>
            <person name="Submissions S."/>
        </authorList>
    </citation>
    <scope>NUCLEOTIDE SEQUENCE [LARGE SCALE GENOMIC DNA]</scope>
    <source>
        <strain evidence="3">DSM 43163</strain>
    </source>
</reference>
<evidence type="ECO:0000313" key="3">
    <source>
        <dbReference type="Proteomes" id="UP000236723"/>
    </source>
</evidence>
<gene>
    <name evidence="2" type="ORF">SAMN04489712_105299</name>
</gene>
<accession>A0A1H6AAQ4</accession>
<keyword evidence="3" id="KW-1185">Reference proteome</keyword>
<organism evidence="2 3">
    <name type="scientific">Thermomonospora echinospora</name>
    <dbReference type="NCBI Taxonomy" id="1992"/>
    <lineage>
        <taxon>Bacteria</taxon>
        <taxon>Bacillati</taxon>
        <taxon>Actinomycetota</taxon>
        <taxon>Actinomycetes</taxon>
        <taxon>Streptosporangiales</taxon>
        <taxon>Thermomonosporaceae</taxon>
        <taxon>Thermomonospora</taxon>
    </lineage>
</organism>
<sequence length="96" mass="10926">MGRSELELAEEFNLRMRAVVLLRRVSADQPVTSQQTAVLGSLTDGGPPRARGRASRCRGRAERRRSRHRLSSQAVPLSLAMRFSYFRNRGLCDLRR</sequence>
<dbReference type="EMBL" id="FNVO01000005">
    <property type="protein sequence ID" value="SEG45380.1"/>
    <property type="molecule type" value="Genomic_DNA"/>
</dbReference>
<evidence type="ECO:0000256" key="1">
    <source>
        <dbReference type="SAM" id="MobiDB-lite"/>
    </source>
</evidence>